<comment type="caution">
    <text evidence="2">The sequence shown here is derived from an EMBL/GenBank/DDBJ whole genome shotgun (WGS) entry which is preliminary data.</text>
</comment>
<reference evidence="2 3" key="1">
    <citation type="submission" date="2018-10" db="EMBL/GenBank/DDBJ databases">
        <authorList>
            <person name="Ekblom R."/>
            <person name="Jareborg N."/>
        </authorList>
    </citation>
    <scope>NUCLEOTIDE SEQUENCE [LARGE SCALE GENOMIC DNA]</scope>
    <source>
        <tissue evidence="2">Muscle</tissue>
    </source>
</reference>
<organism evidence="2 3">
    <name type="scientific">Gulo gulo</name>
    <name type="common">Wolverine</name>
    <name type="synonym">Gluton</name>
    <dbReference type="NCBI Taxonomy" id="48420"/>
    <lineage>
        <taxon>Eukaryota</taxon>
        <taxon>Metazoa</taxon>
        <taxon>Chordata</taxon>
        <taxon>Craniata</taxon>
        <taxon>Vertebrata</taxon>
        <taxon>Euteleostomi</taxon>
        <taxon>Mammalia</taxon>
        <taxon>Eutheria</taxon>
        <taxon>Laurasiatheria</taxon>
        <taxon>Carnivora</taxon>
        <taxon>Caniformia</taxon>
        <taxon>Musteloidea</taxon>
        <taxon>Mustelidae</taxon>
        <taxon>Guloninae</taxon>
        <taxon>Gulo</taxon>
    </lineage>
</organism>
<feature type="compositionally biased region" description="Basic and acidic residues" evidence="1">
    <location>
        <begin position="1"/>
        <end position="12"/>
    </location>
</feature>
<evidence type="ECO:0000313" key="3">
    <source>
        <dbReference type="Proteomes" id="UP000269945"/>
    </source>
</evidence>
<dbReference type="EMBL" id="CYRY02004373">
    <property type="protein sequence ID" value="VCW68875.1"/>
    <property type="molecule type" value="Genomic_DNA"/>
</dbReference>
<keyword evidence="3" id="KW-1185">Reference proteome</keyword>
<feature type="region of interest" description="Disordered" evidence="1">
    <location>
        <begin position="47"/>
        <end position="92"/>
    </location>
</feature>
<feature type="compositionally biased region" description="Polar residues" evidence="1">
    <location>
        <begin position="47"/>
        <end position="56"/>
    </location>
</feature>
<proteinExistence type="predicted"/>
<feature type="compositionally biased region" description="Basic residues" evidence="1">
    <location>
        <begin position="82"/>
        <end position="92"/>
    </location>
</feature>
<protein>
    <submittedName>
        <fullName evidence="2">Uncharacterized protein</fullName>
    </submittedName>
</protein>
<dbReference type="Proteomes" id="UP000269945">
    <property type="component" value="Unassembled WGS sequence"/>
</dbReference>
<sequence length="118" mass="13169">MRKQKHVNEVTCRRPQHHRAAGTEFEQGFPSPDWHLWAPVRTTPSRSALTFGSSPGKQVAPGAGGAAPGMTWSPRKGDVNKRRGPPGKRRQWHRHLQKSACWSVGFCRCGEEGDERMG</sequence>
<evidence type="ECO:0000256" key="1">
    <source>
        <dbReference type="SAM" id="MobiDB-lite"/>
    </source>
</evidence>
<dbReference type="AlphaFoldDB" id="A0A9X9LI84"/>
<evidence type="ECO:0000313" key="2">
    <source>
        <dbReference type="EMBL" id="VCW68875.1"/>
    </source>
</evidence>
<accession>A0A9X9LI84</accession>
<gene>
    <name evidence="2" type="ORF">BN2614_LOCUS5</name>
</gene>
<name>A0A9X9LI84_GULGU</name>
<feature type="region of interest" description="Disordered" evidence="1">
    <location>
        <begin position="1"/>
        <end position="27"/>
    </location>
</feature>